<feature type="domain" description="Phosphatidylglycerol lysyltransferase C-terminal" evidence="7">
    <location>
        <begin position="568"/>
        <end position="853"/>
    </location>
</feature>
<name>A0AA91FBF3_RHILI</name>
<keyword evidence="3 6" id="KW-0812">Transmembrane</keyword>
<evidence type="ECO:0000256" key="2">
    <source>
        <dbReference type="ARBA" id="ARBA00022475"/>
    </source>
</evidence>
<evidence type="ECO:0000256" key="4">
    <source>
        <dbReference type="ARBA" id="ARBA00022989"/>
    </source>
</evidence>
<evidence type="ECO:0000259" key="7">
    <source>
        <dbReference type="Pfam" id="PF09924"/>
    </source>
</evidence>
<feature type="transmembrane region" description="Helical" evidence="6">
    <location>
        <begin position="480"/>
        <end position="502"/>
    </location>
</feature>
<dbReference type="PANTHER" id="PTHR34697:SF2">
    <property type="entry name" value="PHOSPHATIDYLGLYCEROL LYSYLTRANSFERASE"/>
    <property type="match status" value="1"/>
</dbReference>
<reference evidence="8 9" key="1">
    <citation type="submission" date="2016-05" db="EMBL/GenBank/DDBJ databases">
        <authorList>
            <person name="Ramsay J.P."/>
        </authorList>
    </citation>
    <scope>NUCLEOTIDE SEQUENCE [LARGE SCALE GENOMIC DNA]</scope>
    <source>
        <strain evidence="8 9">NZP2042</strain>
    </source>
</reference>
<dbReference type="Proteomes" id="UP000093737">
    <property type="component" value="Unassembled WGS sequence"/>
</dbReference>
<gene>
    <name evidence="8" type="ORF">A8145_30255</name>
</gene>
<evidence type="ECO:0000256" key="1">
    <source>
        <dbReference type="ARBA" id="ARBA00004651"/>
    </source>
</evidence>
<keyword evidence="5 6" id="KW-0472">Membrane</keyword>
<feature type="transmembrane region" description="Helical" evidence="6">
    <location>
        <begin position="80"/>
        <end position="101"/>
    </location>
</feature>
<dbReference type="GO" id="GO:0005886">
    <property type="term" value="C:plasma membrane"/>
    <property type="evidence" value="ECO:0007669"/>
    <property type="project" value="UniProtKB-SubCell"/>
</dbReference>
<feature type="transmembrane region" description="Helical" evidence="6">
    <location>
        <begin position="113"/>
        <end position="136"/>
    </location>
</feature>
<feature type="transmembrane region" description="Helical" evidence="6">
    <location>
        <begin position="522"/>
        <end position="543"/>
    </location>
</feature>
<dbReference type="PANTHER" id="PTHR34697">
    <property type="entry name" value="PHOSPHATIDYLGLYCEROL LYSYLTRANSFERASE"/>
    <property type="match status" value="1"/>
</dbReference>
<evidence type="ECO:0000256" key="3">
    <source>
        <dbReference type="ARBA" id="ARBA00022692"/>
    </source>
</evidence>
<evidence type="ECO:0000313" key="9">
    <source>
        <dbReference type="Proteomes" id="UP000093737"/>
    </source>
</evidence>
<dbReference type="InterPro" id="IPR024320">
    <property type="entry name" value="LPG_synthase_C"/>
</dbReference>
<dbReference type="SUPFAM" id="SSF55729">
    <property type="entry name" value="Acyl-CoA N-acyltransferases (Nat)"/>
    <property type="match status" value="1"/>
</dbReference>
<comment type="subcellular location">
    <subcellularLocation>
        <location evidence="1">Cell membrane</location>
        <topology evidence="1">Multi-pass membrane protein</topology>
    </subcellularLocation>
</comment>
<keyword evidence="4 6" id="KW-1133">Transmembrane helix</keyword>
<keyword evidence="2" id="KW-1003">Cell membrane</keyword>
<organism evidence="8 9">
    <name type="scientific">Rhizobium loti</name>
    <name type="common">Mesorhizobium loti</name>
    <dbReference type="NCBI Taxonomy" id="381"/>
    <lineage>
        <taxon>Bacteria</taxon>
        <taxon>Pseudomonadati</taxon>
        <taxon>Pseudomonadota</taxon>
        <taxon>Alphaproteobacteria</taxon>
        <taxon>Hyphomicrobiales</taxon>
        <taxon>Phyllobacteriaceae</taxon>
        <taxon>Mesorhizobium</taxon>
    </lineage>
</organism>
<evidence type="ECO:0000256" key="5">
    <source>
        <dbReference type="ARBA" id="ARBA00023136"/>
    </source>
</evidence>
<feature type="transmembrane region" description="Helical" evidence="6">
    <location>
        <begin position="356"/>
        <end position="374"/>
    </location>
</feature>
<feature type="transmembrane region" description="Helical" evidence="6">
    <location>
        <begin position="451"/>
        <end position="468"/>
    </location>
</feature>
<feature type="transmembrane region" description="Helical" evidence="6">
    <location>
        <begin position="39"/>
        <end position="60"/>
    </location>
</feature>
<feature type="transmembrane region" description="Helical" evidence="6">
    <location>
        <begin position="157"/>
        <end position="179"/>
    </location>
</feature>
<dbReference type="InterPro" id="IPR016181">
    <property type="entry name" value="Acyl_CoA_acyltransferase"/>
</dbReference>
<feature type="transmembrane region" description="Helical" evidence="6">
    <location>
        <begin position="316"/>
        <end position="336"/>
    </location>
</feature>
<evidence type="ECO:0000256" key="6">
    <source>
        <dbReference type="SAM" id="Phobius"/>
    </source>
</evidence>
<dbReference type="GO" id="GO:0055091">
    <property type="term" value="P:phospholipid homeostasis"/>
    <property type="evidence" value="ECO:0007669"/>
    <property type="project" value="TreeGrafter"/>
</dbReference>
<sequence>MIPKPEFPNPSALDPTADPMTARDARLQMFGFWGRYQHFAMPVAGVAIAAITVVVLQRFLNDLSLDHVLQSARSIPGKHLLVALALTLLSFAAVAFYDVVAVETIAPGRVPKLLSACVGAAGYAISNALGFSLLTGGMLRYRIYAGEGIALSDIGRIIATSWLAIWFAFTVMIALALVLDPARTPFVDQLDPRLGLTLGIALMLSVGLLVGWLSRGERTLTMGKFSIKLPNSRGALTQIVAGLVDVCAAAGTLYVLMPETVTTGPAVFALVFVVATIIGIASHAPGGLGAFEASMIAGLGLGNNPDAIAALLAFRIIYTLLPFLVAAIGVLSFEIYARHAEVSQRVLYAGRVLEPLIPPLAAGATFLGGIMLLFSSSIPGAAERLDLLSDLLPLPFIEVSHLAASFAGIAMLILARGLARRLQQAWAASLILFVLGAAFSIGKGLNWEDASVLLILSTVLISFRKAFYRRPIEGIGTLSWGWLASVISIVAISIWLGFFSYRDIDYSNQLFWQFAVDGDAPRFLRASIVILIVTAAAALHTAINRKAIDRKQRAEIPTAVSAIVAASNVTHAALAMLGDKQFLMSPDGRGFIMYARSGGSLIALGGPIGPVAGDSKLAWAFHDLADRCAVRTAFYGVQPDQLPMYLDMGLVALKLGEVARVDLAAFNLDGPRRQPLRYANRRAEKDGLVFEIVEAANVRPLLGQLREVSDAWLQMKASSEKGFSLGYFEDDYVSRFDMAVIRWQGRIIAFANLWGSADKSELTVDLMRHAPDSPKIVMDALLTKLLLHGKSQGYRWFNLGAAPLSGLSAGRLASRWNRFGSFLYRRGQTFYRFDGLKAFKDKFDPVWTPHYFICPPGLDTIRSLFDVTTLIGGGPMELVRK</sequence>
<dbReference type="Pfam" id="PF09924">
    <property type="entry name" value="LPG_synthase_C"/>
    <property type="match status" value="1"/>
</dbReference>
<evidence type="ECO:0000313" key="8">
    <source>
        <dbReference type="EMBL" id="OBQ66700.1"/>
    </source>
</evidence>
<accession>A0AA91FBF3</accession>
<dbReference type="EMBL" id="LYTK01000010">
    <property type="protein sequence ID" value="OBQ66700.1"/>
    <property type="molecule type" value="Genomic_DNA"/>
</dbReference>
<dbReference type="GO" id="GO:0016755">
    <property type="term" value="F:aminoacyltransferase activity"/>
    <property type="evidence" value="ECO:0007669"/>
    <property type="project" value="TreeGrafter"/>
</dbReference>
<feature type="transmembrane region" description="Helical" evidence="6">
    <location>
        <begin position="263"/>
        <end position="281"/>
    </location>
</feature>
<feature type="transmembrane region" description="Helical" evidence="6">
    <location>
        <begin position="426"/>
        <end position="445"/>
    </location>
</feature>
<feature type="transmembrane region" description="Helical" evidence="6">
    <location>
        <begin position="194"/>
        <end position="214"/>
    </location>
</feature>
<protein>
    <submittedName>
        <fullName evidence="8">Lysylphosphatidylglycerol synthetase</fullName>
    </submittedName>
</protein>
<feature type="transmembrane region" description="Helical" evidence="6">
    <location>
        <begin position="235"/>
        <end position="257"/>
    </location>
</feature>
<comment type="caution">
    <text evidence="8">The sequence shown here is derived from an EMBL/GenBank/DDBJ whole genome shotgun (WGS) entry which is preliminary data.</text>
</comment>
<feature type="transmembrane region" description="Helical" evidence="6">
    <location>
        <begin position="394"/>
        <end position="414"/>
    </location>
</feature>
<dbReference type="AlphaFoldDB" id="A0AA91FBF3"/>
<proteinExistence type="predicted"/>
<dbReference type="InterPro" id="IPR051211">
    <property type="entry name" value="PG_lysyltransferase"/>
</dbReference>
<dbReference type="NCBIfam" id="NF033480">
    <property type="entry name" value="bifunc_MprF"/>
    <property type="match status" value="1"/>
</dbReference>